<reference evidence="1 2" key="1">
    <citation type="submission" date="2020-08" db="EMBL/GenBank/DDBJ databases">
        <title>Genomic Encyclopedia of Type Strains, Phase III (KMG-III): the genomes of soil and plant-associated and newly described type strains.</title>
        <authorList>
            <person name="Whitman W."/>
        </authorList>
    </citation>
    <scope>NUCLEOTIDE SEQUENCE [LARGE SCALE GENOMIC DNA]</scope>
    <source>
        <strain evidence="1 2">CECT 8693</strain>
    </source>
</reference>
<name>A0A7W3XPQ5_9BACL</name>
<keyword evidence="2" id="KW-1185">Reference proteome</keyword>
<sequence length="99" mass="11689">MQSLLESLYYGHLIPEEHLVPRDPKYRRKGRELSDKKEAWKKKLSNDEFAELEALLDLQHQIQDMEITAAFTYGFKLGAAMIIEIHLEHAHDIDKFHEE</sequence>
<dbReference type="EMBL" id="JACJIP010000001">
    <property type="protein sequence ID" value="MBA9083777.1"/>
    <property type="molecule type" value="Genomic_DNA"/>
</dbReference>
<dbReference type="RefSeq" id="WP_182533922.1">
    <property type="nucleotide sequence ID" value="NZ_JACJIP010000001.1"/>
</dbReference>
<dbReference type="Proteomes" id="UP000567067">
    <property type="component" value="Unassembled WGS sequence"/>
</dbReference>
<protein>
    <submittedName>
        <fullName evidence="1">Uncharacterized protein</fullName>
    </submittedName>
</protein>
<dbReference type="Pfam" id="PF20648">
    <property type="entry name" value="DUF6809"/>
    <property type="match status" value="1"/>
</dbReference>
<proteinExistence type="predicted"/>
<gene>
    <name evidence="1" type="ORF">FHR92_000220</name>
</gene>
<comment type="caution">
    <text evidence="1">The sequence shown here is derived from an EMBL/GenBank/DDBJ whole genome shotgun (WGS) entry which is preliminary data.</text>
</comment>
<dbReference type="AlphaFoldDB" id="A0A7W3XPQ5"/>
<dbReference type="InterPro" id="IPR049215">
    <property type="entry name" value="DUF6809"/>
</dbReference>
<organism evidence="1 2">
    <name type="scientific">Fontibacillus solani</name>
    <dbReference type="NCBI Taxonomy" id="1572857"/>
    <lineage>
        <taxon>Bacteria</taxon>
        <taxon>Bacillati</taxon>
        <taxon>Bacillota</taxon>
        <taxon>Bacilli</taxon>
        <taxon>Bacillales</taxon>
        <taxon>Paenibacillaceae</taxon>
        <taxon>Fontibacillus</taxon>
    </lineage>
</organism>
<evidence type="ECO:0000313" key="2">
    <source>
        <dbReference type="Proteomes" id="UP000567067"/>
    </source>
</evidence>
<evidence type="ECO:0000313" key="1">
    <source>
        <dbReference type="EMBL" id="MBA9083777.1"/>
    </source>
</evidence>
<accession>A0A7W3XPQ5</accession>